<dbReference type="Proteomes" id="UP000050465">
    <property type="component" value="Unassembled WGS sequence"/>
</dbReference>
<keyword evidence="1" id="KW-0479">Metal-binding</keyword>
<dbReference type="InterPro" id="IPR008972">
    <property type="entry name" value="Cupredoxin"/>
</dbReference>
<feature type="domain" description="Plastocyanin-like" evidence="4">
    <location>
        <begin position="401"/>
        <end position="504"/>
    </location>
</feature>
<comment type="caution">
    <text evidence="6">The sequence shown here is derived from an EMBL/GenBank/DDBJ whole genome shotgun (WGS) entry which is preliminary data.</text>
</comment>
<reference evidence="6 7" key="1">
    <citation type="submission" date="2015-09" db="EMBL/GenBank/DDBJ databases">
        <title>Identification and resolution of microdiversity through metagenomic sequencing of parallel consortia.</title>
        <authorList>
            <person name="Nelson W.C."/>
            <person name="Romine M.F."/>
            <person name="Lindemann S.R."/>
        </authorList>
    </citation>
    <scope>NUCLEOTIDE SEQUENCE [LARGE SCALE GENOMIC DNA]</scope>
    <source>
        <strain evidence="6">Ana</strain>
    </source>
</reference>
<dbReference type="CDD" id="cd13853">
    <property type="entry name" value="CuRO_1_Tth-MCO_like"/>
    <property type="match status" value="1"/>
</dbReference>
<evidence type="ECO:0000313" key="6">
    <source>
        <dbReference type="EMBL" id="KPQ32979.1"/>
    </source>
</evidence>
<dbReference type="Pfam" id="PF07731">
    <property type="entry name" value="Cu-oxidase_2"/>
    <property type="match status" value="1"/>
</dbReference>
<dbReference type="AlphaFoldDB" id="A0A0P8BVU0"/>
<dbReference type="InterPro" id="IPR002355">
    <property type="entry name" value="Cu_oxidase_Cu_BS"/>
</dbReference>
<dbReference type="Gene3D" id="2.60.40.420">
    <property type="entry name" value="Cupredoxins - blue copper proteins"/>
    <property type="match status" value="3"/>
</dbReference>
<proteinExistence type="predicted"/>
<gene>
    <name evidence="6" type="ORF">HLUCCA11_19995</name>
</gene>
<sequence>MKSLKRRDFLQLSTGTTAAMLLSQCSPSQPSTQLRPQSAASVSVPVQWQTYSSKNGLLSLDLVANEQPVPLGNFNAKLLTYNGHVPGPLLEAKPGDNIQIRFSNQLNQPTNLHYHGLHIPPTGTGDNAFLTVPSGDRHTYEFKIPDNHPAGTFWYHPHQHGLVAEQLFGGLAGLFIVRGELDEIPEIKAAQEEFLVLKDFALDNSGSIADTGHMAAMTGRAGSLLTASGQINPAMPISKGGLLRLRLLNASPSRFFRLSLEDHPLHLIATDGGAIATPVALSEVVLAPGERVEVLVQGNQAPGEYRLLNKPFNPAQSGMMGDRTHTTQAETVATLTYNSQTTSAQTANVQTTQIPLPTQLIPVEPLPEPQITRQFVLNHGMGKGMMGKGMMSGERMGGGMVFLINGQAFDPDRIDTQVTLNTIEDWEITNTGSMAHPFHVHTNKFQIVSQNGQPMLYPAWKDVVSISPGESVRIRMAFRDYTGKTVYHCHVLDHEDRGMMGILEIKAA</sequence>
<dbReference type="CDD" id="cd13900">
    <property type="entry name" value="CuRO_3_Tth-MCO_like"/>
    <property type="match status" value="1"/>
</dbReference>
<dbReference type="InterPro" id="IPR011707">
    <property type="entry name" value="Cu-oxidase-like_N"/>
</dbReference>
<evidence type="ECO:0000259" key="5">
    <source>
        <dbReference type="Pfam" id="PF07732"/>
    </source>
</evidence>
<name>A0A0P8BVU0_9CYAN</name>
<dbReference type="EMBL" id="LJZR01000041">
    <property type="protein sequence ID" value="KPQ32979.1"/>
    <property type="molecule type" value="Genomic_DNA"/>
</dbReference>
<evidence type="ECO:0000259" key="3">
    <source>
        <dbReference type="Pfam" id="PF00394"/>
    </source>
</evidence>
<dbReference type="PROSITE" id="PS51318">
    <property type="entry name" value="TAT"/>
    <property type="match status" value="1"/>
</dbReference>
<dbReference type="GO" id="GO:0005507">
    <property type="term" value="F:copper ion binding"/>
    <property type="evidence" value="ECO:0007669"/>
    <property type="project" value="InterPro"/>
</dbReference>
<organism evidence="6 7">
    <name type="scientific">Phormidesmis priestleyi Ana</name>
    <dbReference type="NCBI Taxonomy" id="1666911"/>
    <lineage>
        <taxon>Bacteria</taxon>
        <taxon>Bacillati</taxon>
        <taxon>Cyanobacteriota</taxon>
        <taxon>Cyanophyceae</taxon>
        <taxon>Leptolyngbyales</taxon>
        <taxon>Leptolyngbyaceae</taxon>
        <taxon>Phormidesmis</taxon>
    </lineage>
</organism>
<evidence type="ECO:0000259" key="4">
    <source>
        <dbReference type="Pfam" id="PF07731"/>
    </source>
</evidence>
<dbReference type="PANTHER" id="PTHR11709:SF2">
    <property type="entry name" value="MULTICOPPER OXIDASE LPR1"/>
    <property type="match status" value="1"/>
</dbReference>
<dbReference type="SUPFAM" id="SSF49503">
    <property type="entry name" value="Cupredoxins"/>
    <property type="match status" value="3"/>
</dbReference>
<dbReference type="PROSITE" id="PS00080">
    <property type="entry name" value="MULTICOPPER_OXIDASE2"/>
    <property type="match status" value="1"/>
</dbReference>
<evidence type="ECO:0000256" key="1">
    <source>
        <dbReference type="ARBA" id="ARBA00022723"/>
    </source>
</evidence>
<feature type="domain" description="Plastocyanin-like" evidence="5">
    <location>
        <begin position="65"/>
        <end position="180"/>
    </location>
</feature>
<dbReference type="GO" id="GO:0016491">
    <property type="term" value="F:oxidoreductase activity"/>
    <property type="evidence" value="ECO:0007669"/>
    <property type="project" value="UniProtKB-KW"/>
</dbReference>
<dbReference type="Pfam" id="PF07732">
    <property type="entry name" value="Cu-oxidase_3"/>
    <property type="match status" value="1"/>
</dbReference>
<evidence type="ECO:0000313" key="7">
    <source>
        <dbReference type="Proteomes" id="UP000050465"/>
    </source>
</evidence>
<dbReference type="PATRIC" id="fig|1666911.3.peg.2356"/>
<protein>
    <submittedName>
        <fullName evidence="6">Putative multicopper oxidase</fullName>
    </submittedName>
</protein>
<feature type="domain" description="Plastocyanin-like" evidence="3">
    <location>
        <begin position="229"/>
        <end position="338"/>
    </location>
</feature>
<dbReference type="Pfam" id="PF00394">
    <property type="entry name" value="Cu-oxidase"/>
    <property type="match status" value="1"/>
</dbReference>
<evidence type="ECO:0000256" key="2">
    <source>
        <dbReference type="ARBA" id="ARBA00023002"/>
    </source>
</evidence>
<dbReference type="InterPro" id="IPR045087">
    <property type="entry name" value="Cu-oxidase_fam"/>
</dbReference>
<accession>A0A0P8BVU0</accession>
<dbReference type="PANTHER" id="PTHR11709">
    <property type="entry name" value="MULTI-COPPER OXIDASE"/>
    <property type="match status" value="1"/>
</dbReference>
<dbReference type="STRING" id="1666911.HLUCCA11_19995"/>
<dbReference type="InterPro" id="IPR006311">
    <property type="entry name" value="TAT_signal"/>
</dbReference>
<dbReference type="InterPro" id="IPR011706">
    <property type="entry name" value="Cu-oxidase_C"/>
</dbReference>
<keyword evidence="2" id="KW-0560">Oxidoreductase</keyword>
<dbReference type="InterPro" id="IPR001117">
    <property type="entry name" value="Cu-oxidase_2nd"/>
</dbReference>